<accession>A0A7W7SBB3</accession>
<name>A0A7W7SBB3_9ACTN</name>
<dbReference type="Proteomes" id="UP000573327">
    <property type="component" value="Unassembled WGS sequence"/>
</dbReference>
<dbReference type="AlphaFoldDB" id="A0A7W7SBB3"/>
<protein>
    <recommendedName>
        <fullName evidence="3">DUF1269 domain-containing protein</fullName>
    </recommendedName>
</protein>
<keyword evidence="2" id="KW-1185">Reference proteome</keyword>
<organism evidence="1 2">
    <name type="scientific">Kitasatospora gansuensis</name>
    <dbReference type="NCBI Taxonomy" id="258050"/>
    <lineage>
        <taxon>Bacteria</taxon>
        <taxon>Bacillati</taxon>
        <taxon>Actinomycetota</taxon>
        <taxon>Actinomycetes</taxon>
        <taxon>Kitasatosporales</taxon>
        <taxon>Streptomycetaceae</taxon>
        <taxon>Kitasatospora</taxon>
    </lineage>
</organism>
<comment type="caution">
    <text evidence="1">The sequence shown here is derived from an EMBL/GenBank/DDBJ whole genome shotgun (WGS) entry which is preliminary data.</text>
</comment>
<proteinExistence type="predicted"/>
<gene>
    <name evidence="1" type="ORF">F4556_002894</name>
</gene>
<dbReference type="EMBL" id="JACHJR010000001">
    <property type="protein sequence ID" value="MBB4947359.1"/>
    <property type="molecule type" value="Genomic_DNA"/>
</dbReference>
<evidence type="ECO:0000313" key="1">
    <source>
        <dbReference type="EMBL" id="MBB4947359.1"/>
    </source>
</evidence>
<sequence length="162" mass="16189">MTDQHNVVLLAFADRDACRSALEPAKHLPGLRQAAVLERSADGLLEMGDSFARGAGVPTVGSGVVGGLLGMLGGPVGAFLGFAAGAALGNAAEQERGATGGAGLIVLAPRVADGTGLLVLDAREESAEPVDTFAAEHGATVERIPADDFAEQVKAAEDAADS</sequence>
<evidence type="ECO:0008006" key="3">
    <source>
        <dbReference type="Google" id="ProtNLM"/>
    </source>
</evidence>
<evidence type="ECO:0000313" key="2">
    <source>
        <dbReference type="Proteomes" id="UP000573327"/>
    </source>
</evidence>
<dbReference type="RefSeq" id="WP_184915220.1">
    <property type="nucleotide sequence ID" value="NZ_JACHJR010000001.1"/>
</dbReference>
<reference evidence="1 2" key="1">
    <citation type="submission" date="2020-08" db="EMBL/GenBank/DDBJ databases">
        <title>Sequencing the genomes of 1000 actinobacteria strains.</title>
        <authorList>
            <person name="Klenk H.-P."/>
        </authorList>
    </citation>
    <scope>NUCLEOTIDE SEQUENCE [LARGE SCALE GENOMIC DNA]</scope>
    <source>
        <strain evidence="1 2">DSM 44786</strain>
    </source>
</reference>